<proteinExistence type="predicted"/>
<dbReference type="OrthoDB" id="433474at2759"/>
<gene>
    <name evidence="1" type="ORF">Z519_03563</name>
</gene>
<reference evidence="1" key="1">
    <citation type="submission" date="2015-01" db="EMBL/GenBank/DDBJ databases">
        <title>The Genome Sequence of Cladophialophora bantiana CBS 173.52.</title>
        <authorList>
            <consortium name="The Broad Institute Genomics Platform"/>
            <person name="Cuomo C."/>
            <person name="de Hoog S."/>
            <person name="Gorbushina A."/>
            <person name="Stielow B."/>
            <person name="Teixiera M."/>
            <person name="Abouelleil A."/>
            <person name="Chapman S.B."/>
            <person name="Priest M."/>
            <person name="Young S.K."/>
            <person name="Wortman J."/>
            <person name="Nusbaum C."/>
            <person name="Birren B."/>
        </authorList>
    </citation>
    <scope>NUCLEOTIDE SEQUENCE [LARGE SCALE GENOMIC DNA]</scope>
    <source>
        <strain evidence="1">CBS 173.52</strain>
    </source>
</reference>
<keyword evidence="2" id="KW-1185">Reference proteome</keyword>
<dbReference type="SUPFAM" id="SSF53474">
    <property type="entry name" value="alpha/beta-Hydrolases"/>
    <property type="match status" value="1"/>
</dbReference>
<dbReference type="Proteomes" id="UP000053789">
    <property type="component" value="Unassembled WGS sequence"/>
</dbReference>
<dbReference type="GeneID" id="27696491"/>
<dbReference type="VEuPathDB" id="FungiDB:Z519_03563"/>
<evidence type="ECO:0000313" key="2">
    <source>
        <dbReference type="Proteomes" id="UP000053789"/>
    </source>
</evidence>
<accession>A0A0D2IIC4</accession>
<protein>
    <recommendedName>
        <fullName evidence="3">Alpha/beta hydrolase fold-3 domain-containing protein</fullName>
    </recommendedName>
</protein>
<evidence type="ECO:0000313" key="1">
    <source>
        <dbReference type="EMBL" id="KIW96494.1"/>
    </source>
</evidence>
<evidence type="ECO:0008006" key="3">
    <source>
        <dbReference type="Google" id="ProtNLM"/>
    </source>
</evidence>
<sequence length="320" mass="35505">MPHQPEEATSKAKLDINSSSFQLRARIIRVAMENLPQLGKAIAQVVLPTYQLYKPLLLIQADTTNRHRVRPSPMASIRVSSWISTLPLVQHNQRLAIFFTETLGVKVVIPDCRLISHGATFPSGGQDLELVIEWVNGHICNDMAKPINLYIMGNSAGGVHLATYLFAPEFGRSRQRMLIADAPDLKLKGVIFFSAPFHFDGAVAERAQTLQAYFGNHVRNPCPLGLLRSCKEAGSISELKRVPVIVLYRGLDPEDEILRSKNDFVKEWIETDVIADGLTVLRMEGHNHISPVLWLGTGISKEEAWGRPVVEFINAAASQG</sequence>
<dbReference type="HOGENOM" id="CLU_012494_8_1_1"/>
<dbReference type="AlphaFoldDB" id="A0A0D2IIC4"/>
<organism evidence="1 2">
    <name type="scientific">Cladophialophora bantiana (strain ATCC 10958 / CBS 173.52 / CDC B-1940 / NIH 8579)</name>
    <name type="common">Xylohypha bantiana</name>
    <dbReference type="NCBI Taxonomy" id="1442370"/>
    <lineage>
        <taxon>Eukaryota</taxon>
        <taxon>Fungi</taxon>
        <taxon>Dikarya</taxon>
        <taxon>Ascomycota</taxon>
        <taxon>Pezizomycotina</taxon>
        <taxon>Eurotiomycetes</taxon>
        <taxon>Chaetothyriomycetidae</taxon>
        <taxon>Chaetothyriales</taxon>
        <taxon>Herpotrichiellaceae</taxon>
        <taxon>Cladophialophora</taxon>
    </lineage>
</organism>
<dbReference type="RefSeq" id="XP_016623163.1">
    <property type="nucleotide sequence ID" value="XM_016761313.1"/>
</dbReference>
<dbReference type="InterPro" id="IPR029058">
    <property type="entry name" value="AB_hydrolase_fold"/>
</dbReference>
<name>A0A0D2IIC4_CLAB1</name>
<dbReference type="Gene3D" id="3.40.50.1820">
    <property type="entry name" value="alpha/beta hydrolase"/>
    <property type="match status" value="1"/>
</dbReference>
<dbReference type="EMBL" id="KN846983">
    <property type="protein sequence ID" value="KIW96494.1"/>
    <property type="molecule type" value="Genomic_DNA"/>
</dbReference>